<keyword evidence="3" id="KW-1185">Reference proteome</keyword>
<dbReference type="AlphaFoldDB" id="A0AA35P3W0"/>
<evidence type="ECO:0008006" key="4">
    <source>
        <dbReference type="Google" id="ProtNLM"/>
    </source>
</evidence>
<feature type="signal peptide" evidence="1">
    <location>
        <begin position="1"/>
        <end position="18"/>
    </location>
</feature>
<feature type="chain" id="PRO_5041457084" description="Secreted protein" evidence="1">
    <location>
        <begin position="19"/>
        <end position="169"/>
    </location>
</feature>
<reference evidence="2" key="1">
    <citation type="submission" date="2022-12" db="EMBL/GenBank/DDBJ databases">
        <authorList>
            <person name="Alioto T."/>
            <person name="Alioto T."/>
            <person name="Gomez Garrido J."/>
        </authorList>
    </citation>
    <scope>NUCLEOTIDE SEQUENCE</scope>
</reference>
<evidence type="ECO:0000313" key="3">
    <source>
        <dbReference type="Proteomes" id="UP001178461"/>
    </source>
</evidence>
<evidence type="ECO:0000256" key="1">
    <source>
        <dbReference type="SAM" id="SignalP"/>
    </source>
</evidence>
<dbReference type="EMBL" id="OX395130">
    <property type="protein sequence ID" value="CAI5774596.1"/>
    <property type="molecule type" value="Genomic_DNA"/>
</dbReference>
<organism evidence="2 3">
    <name type="scientific">Podarcis lilfordi</name>
    <name type="common">Lilford's wall lizard</name>
    <dbReference type="NCBI Taxonomy" id="74358"/>
    <lineage>
        <taxon>Eukaryota</taxon>
        <taxon>Metazoa</taxon>
        <taxon>Chordata</taxon>
        <taxon>Craniata</taxon>
        <taxon>Vertebrata</taxon>
        <taxon>Euteleostomi</taxon>
        <taxon>Lepidosauria</taxon>
        <taxon>Squamata</taxon>
        <taxon>Bifurcata</taxon>
        <taxon>Unidentata</taxon>
        <taxon>Episquamata</taxon>
        <taxon>Laterata</taxon>
        <taxon>Lacertibaenia</taxon>
        <taxon>Lacertidae</taxon>
        <taxon>Podarcis</taxon>
    </lineage>
</organism>
<gene>
    <name evidence="2" type="ORF">PODLI_1B041296</name>
</gene>
<proteinExistence type="predicted"/>
<evidence type="ECO:0000313" key="2">
    <source>
        <dbReference type="EMBL" id="CAI5774596.1"/>
    </source>
</evidence>
<keyword evidence="1" id="KW-0732">Signal</keyword>
<name>A0AA35P3W0_9SAUR</name>
<accession>A0AA35P3W0</accession>
<sequence>MNALSLKTIFMTFLFTMAMTILSQKQGEYENMRIALLTGPNVHLFEHFACASGQLDTRKQLMIAFQPFFVCPQRSGRQRCAALRMRFSEQTREPDTQACYQMLCVLKQCYYCKDDVGFLVLSPHTSLSLSSPSEKPLLFLTMQFMSLLSLKKFSCIGRLLFWNSACDGR</sequence>
<protein>
    <recommendedName>
        <fullName evidence="4">Secreted protein</fullName>
    </recommendedName>
</protein>
<dbReference type="Proteomes" id="UP001178461">
    <property type="component" value="Chromosome 5"/>
</dbReference>